<gene>
    <name evidence="8" type="ORF">PVT68_04525</name>
</gene>
<evidence type="ECO:0000256" key="1">
    <source>
        <dbReference type="ARBA" id="ARBA00004496"/>
    </source>
</evidence>
<reference evidence="8 9" key="1">
    <citation type="submission" date="2023-02" db="EMBL/GenBank/DDBJ databases">
        <title>Description and genomic characterization of Microbulbifer bruguierae sp. nov., isolated from the sediment of mangrove plant Bruguiera sexangula.</title>
        <authorList>
            <person name="Long M."/>
        </authorList>
    </citation>
    <scope>NUCLEOTIDE SEQUENCE [LARGE SCALE GENOMIC DNA]</scope>
    <source>
        <strain evidence="8 9">H12</strain>
    </source>
</reference>
<dbReference type="RefSeq" id="WP_280321437.1">
    <property type="nucleotide sequence ID" value="NZ_CP118605.1"/>
</dbReference>
<sequence length="353" mass="38494">METQALAHSITLEPNDARRLANLCGQFDQHLRQIEQRLDIEIRNRGNQFAFYGDAKSARVAGEILSNLYKETGASGNLTPDEIHLALQQSGVDELASGSESGGAAEDQVVLIRTKKCSVRPRGINQRKYVRAVQSNDINFGIGPAGTGKTYLAVACAVEALLKDSVERILLVRPAVEAGEKLGFLPGDLSQKVDPYLRPLYDALYEMLGFETVGKLIERNVIEVAPLAYMRGRTLNNAFVILDESQNTTREQMKMFLTRIGFGSTAVITGDPSQIDLPRGQASGLRHAVEVLEKVNGISFTHFGAKDVVRHPLVQRIVEAYGIHEDAVEAEKEAERAARKAAAALRAAGEDAA</sequence>
<dbReference type="InterPro" id="IPR051451">
    <property type="entry name" value="PhoH2-like"/>
</dbReference>
<keyword evidence="9" id="KW-1185">Reference proteome</keyword>
<dbReference type="InterPro" id="IPR027417">
    <property type="entry name" value="P-loop_NTPase"/>
</dbReference>
<evidence type="ECO:0000259" key="7">
    <source>
        <dbReference type="Pfam" id="PF02562"/>
    </source>
</evidence>
<dbReference type="Proteomes" id="UP001236500">
    <property type="component" value="Chromosome"/>
</dbReference>
<dbReference type="SUPFAM" id="SSF52540">
    <property type="entry name" value="P-loop containing nucleoside triphosphate hydrolases"/>
    <property type="match status" value="1"/>
</dbReference>
<protein>
    <recommendedName>
        <fullName evidence="6">PhoH-like protein</fullName>
    </recommendedName>
</protein>
<evidence type="ECO:0000313" key="9">
    <source>
        <dbReference type="Proteomes" id="UP001236500"/>
    </source>
</evidence>
<proteinExistence type="inferred from homology"/>
<evidence type="ECO:0000256" key="5">
    <source>
        <dbReference type="ARBA" id="ARBA00022840"/>
    </source>
</evidence>
<keyword evidence="3" id="KW-0963">Cytoplasm</keyword>
<evidence type="ECO:0000256" key="2">
    <source>
        <dbReference type="ARBA" id="ARBA00010393"/>
    </source>
</evidence>
<evidence type="ECO:0000256" key="6">
    <source>
        <dbReference type="ARBA" id="ARBA00039970"/>
    </source>
</evidence>
<evidence type="ECO:0000256" key="4">
    <source>
        <dbReference type="ARBA" id="ARBA00022741"/>
    </source>
</evidence>
<dbReference type="InterPro" id="IPR003714">
    <property type="entry name" value="PhoH"/>
</dbReference>
<dbReference type="Gene3D" id="3.40.50.300">
    <property type="entry name" value="P-loop containing nucleotide triphosphate hydrolases"/>
    <property type="match status" value="1"/>
</dbReference>
<dbReference type="PANTHER" id="PTHR30473">
    <property type="entry name" value="PROTEIN PHOH"/>
    <property type="match status" value="1"/>
</dbReference>
<keyword evidence="5" id="KW-0067">ATP-binding</keyword>
<evidence type="ECO:0000256" key="3">
    <source>
        <dbReference type="ARBA" id="ARBA00022490"/>
    </source>
</evidence>
<dbReference type="PANTHER" id="PTHR30473:SF1">
    <property type="entry name" value="PHOH-LIKE PROTEIN"/>
    <property type="match status" value="1"/>
</dbReference>
<comment type="similarity">
    <text evidence="2">Belongs to the PhoH family.</text>
</comment>
<feature type="domain" description="PhoH-like protein" evidence="7">
    <location>
        <begin position="119"/>
        <end position="321"/>
    </location>
</feature>
<dbReference type="EMBL" id="CP118605">
    <property type="protein sequence ID" value="WGL17560.1"/>
    <property type="molecule type" value="Genomic_DNA"/>
</dbReference>
<name>A0ABY8NFV5_9GAMM</name>
<organism evidence="8 9">
    <name type="scientific">Microbulbifer bruguierae</name>
    <dbReference type="NCBI Taxonomy" id="3029061"/>
    <lineage>
        <taxon>Bacteria</taxon>
        <taxon>Pseudomonadati</taxon>
        <taxon>Pseudomonadota</taxon>
        <taxon>Gammaproteobacteria</taxon>
        <taxon>Cellvibrionales</taxon>
        <taxon>Microbulbiferaceae</taxon>
        <taxon>Microbulbifer</taxon>
    </lineage>
</organism>
<comment type="subcellular location">
    <subcellularLocation>
        <location evidence="1">Cytoplasm</location>
    </subcellularLocation>
</comment>
<accession>A0ABY8NFV5</accession>
<dbReference type="Pfam" id="PF02562">
    <property type="entry name" value="PhoH"/>
    <property type="match status" value="1"/>
</dbReference>
<evidence type="ECO:0000313" key="8">
    <source>
        <dbReference type="EMBL" id="WGL17560.1"/>
    </source>
</evidence>
<keyword evidence="4" id="KW-0547">Nucleotide-binding</keyword>